<name>A0ABT7EER9_9GAMM</name>
<comment type="caution">
    <text evidence="1">The sequence shown here is derived from an EMBL/GenBank/DDBJ whole genome shotgun (WGS) entry which is preliminary data.</text>
</comment>
<dbReference type="RefSeq" id="WP_023399374.1">
    <property type="nucleotide sequence ID" value="NZ_JASJUT010000001.1"/>
</dbReference>
<organism evidence="1 2">
    <name type="scientific">Pseudoalteromonas obscura</name>
    <dbReference type="NCBI Taxonomy" id="3048491"/>
    <lineage>
        <taxon>Bacteria</taxon>
        <taxon>Pseudomonadati</taxon>
        <taxon>Pseudomonadota</taxon>
        <taxon>Gammaproteobacteria</taxon>
        <taxon>Alteromonadales</taxon>
        <taxon>Pseudoalteromonadaceae</taxon>
        <taxon>Pseudoalteromonas</taxon>
    </lineage>
</organism>
<dbReference type="GeneID" id="29922519"/>
<keyword evidence="2" id="KW-1185">Reference proteome</keyword>
<evidence type="ECO:0000313" key="2">
    <source>
        <dbReference type="Proteomes" id="UP001231915"/>
    </source>
</evidence>
<reference evidence="1 2" key="1">
    <citation type="submission" date="2023-05" db="EMBL/GenBank/DDBJ databases">
        <title>Pseudoalteromonas ardens sp. nov., Pseudoalteromonas obscura sp. nov., and Pseudoalteromonas umbrosa sp. nov., isolated from the coral Montipora capitata.</title>
        <authorList>
            <person name="Thomas E.M."/>
            <person name="Smith E.M."/>
            <person name="Papke E."/>
            <person name="Shlafstein M.D."/>
            <person name="Oline D.K."/>
            <person name="Videau P."/>
            <person name="Saw J.H."/>
            <person name="Strangman W.K."/>
            <person name="Ushijima B."/>
        </authorList>
    </citation>
    <scope>NUCLEOTIDE SEQUENCE [LARGE SCALE GENOMIC DNA]</scope>
    <source>
        <strain evidence="1 2">P94</strain>
    </source>
</reference>
<dbReference type="EMBL" id="JASJUT010000001">
    <property type="protein sequence ID" value="MDK2593770.1"/>
    <property type="molecule type" value="Genomic_DNA"/>
</dbReference>
<accession>A0ABT7EER9</accession>
<evidence type="ECO:0000313" key="1">
    <source>
        <dbReference type="EMBL" id="MDK2593770.1"/>
    </source>
</evidence>
<proteinExistence type="predicted"/>
<sequence>MPVNNRSNLRALIEEHQVRQQQYQVAENKVQSYLEYNRHCLLQHLNNLFTKRVLPHLELAKALLMEQGYQAEIEVEKQTLHEENSAIEVITQVSLLFSGNPDDQDVSLTQNRLLIFTRPNHAFIYAKYITDLVTSQTQPLFFADEFYYQNMPNVDVQFPHFPFPPNFDDHSEFKSMLSDFLSMVFLQIRGKLS</sequence>
<dbReference type="Proteomes" id="UP001231915">
    <property type="component" value="Unassembled WGS sequence"/>
</dbReference>
<protein>
    <submittedName>
        <fullName evidence="1">Uncharacterized protein</fullName>
    </submittedName>
</protein>
<gene>
    <name evidence="1" type="ORF">QNM18_01665</name>
</gene>